<feature type="transmembrane region" description="Helical" evidence="1">
    <location>
        <begin position="431"/>
        <end position="453"/>
    </location>
</feature>
<feature type="transmembrane region" description="Helical" evidence="1">
    <location>
        <begin position="581"/>
        <end position="600"/>
    </location>
</feature>
<feature type="transmembrane region" description="Helical" evidence="1">
    <location>
        <begin position="348"/>
        <end position="369"/>
    </location>
</feature>
<name>A0ABS4U1Q9_9PSEU</name>
<protein>
    <submittedName>
        <fullName evidence="2">Uncharacterized protein</fullName>
    </submittedName>
</protein>
<evidence type="ECO:0000313" key="2">
    <source>
        <dbReference type="EMBL" id="MBP2330584.1"/>
    </source>
</evidence>
<feature type="transmembrane region" description="Helical" evidence="1">
    <location>
        <begin position="153"/>
        <end position="171"/>
    </location>
</feature>
<proteinExistence type="predicted"/>
<feature type="transmembrane region" description="Helical" evidence="1">
    <location>
        <begin position="251"/>
        <end position="272"/>
    </location>
</feature>
<evidence type="ECO:0000256" key="1">
    <source>
        <dbReference type="SAM" id="Phobius"/>
    </source>
</evidence>
<evidence type="ECO:0000313" key="3">
    <source>
        <dbReference type="Proteomes" id="UP001519332"/>
    </source>
</evidence>
<feature type="transmembrane region" description="Helical" evidence="1">
    <location>
        <begin position="399"/>
        <end position="419"/>
    </location>
</feature>
<feature type="transmembrane region" description="Helical" evidence="1">
    <location>
        <begin position="203"/>
        <end position="223"/>
    </location>
</feature>
<dbReference type="EMBL" id="JAGINW010000001">
    <property type="protein sequence ID" value="MBP2330584.1"/>
    <property type="molecule type" value="Genomic_DNA"/>
</dbReference>
<feature type="transmembrane region" description="Helical" evidence="1">
    <location>
        <begin position="127"/>
        <end position="146"/>
    </location>
</feature>
<dbReference type="Proteomes" id="UP001519332">
    <property type="component" value="Unassembled WGS sequence"/>
</dbReference>
<sequence length="679" mass="67716">MTETAPEDATTVPVDDGRPHAPGVAGFVAVAAALAGTAALVLYGWSLAEGWQLLIALAMIVTGVVVARPAADPDVRRTWVLGRWVLTGIGVAGVVLGTYRAGIALVALSIPDRTSLFGAQPAMPPPVVILLLLYGVPLIALIILAVRGQATGLVGAGLIVPVLAVSILAVAGADVSVIAIVSLVVVVACVPVAVLSASAWGSFAILIGLMAASFAVGAGVSPFGTLTTSTSRPATRATEAEEAAGTLPDGLVPVVLVVALGAAAVLLALAVARRDVAGGLVGGALFSVPPAQLLISTLMTGEALHTSRSLALAAIPLVALVLGLAGWRASALRDAIARILRLPAAHPAGFAAAAGIAAVVLMVHSLAAFGLPSRVAGVITLVVLAAAILLAVRLPGTPGAVLAGVSLVGLQLGSPWLRVFNGDQGVSNGFLGWKIAAIVGLIAAMAVAVVLIIRHRQAGVWAAAAYLLAGSIAEVLWTLLGAERVMFGGAGEIEALLVLVLPLLLLGVPAAVAALRGSAAGQAAGAVLLAVGAFIPLQALTNELPTKGNPGAEVAMRMSLAPFVPTNAQDVSRLLEAGTPALLAILAMMLLSLALLVSTVRRPSGSLTAAVVLALVVAAQSMVVCAAEIWGVDGTDLAVGIFAALAAALGIAAVIATAIASGRREEFWLMSGSARERSE</sequence>
<dbReference type="RefSeq" id="WP_209647176.1">
    <property type="nucleotide sequence ID" value="NZ_JAGINW010000001.1"/>
</dbReference>
<feature type="transmembrane region" description="Helical" evidence="1">
    <location>
        <begin position="83"/>
        <end position="107"/>
    </location>
</feature>
<reference evidence="2 3" key="1">
    <citation type="submission" date="2021-03" db="EMBL/GenBank/DDBJ databases">
        <title>Sequencing the genomes of 1000 actinobacteria strains.</title>
        <authorList>
            <person name="Klenk H.-P."/>
        </authorList>
    </citation>
    <scope>NUCLEOTIDE SEQUENCE [LARGE SCALE GENOMIC DNA]</scope>
    <source>
        <strain evidence="2 3">DSM 46670</strain>
    </source>
</reference>
<keyword evidence="1" id="KW-0472">Membrane</keyword>
<feature type="transmembrane region" description="Helical" evidence="1">
    <location>
        <begin position="375"/>
        <end position="392"/>
    </location>
</feature>
<comment type="caution">
    <text evidence="2">The sequence shown here is derived from an EMBL/GenBank/DDBJ whole genome shotgun (WGS) entry which is preliminary data.</text>
</comment>
<feature type="transmembrane region" description="Helical" evidence="1">
    <location>
        <begin position="637"/>
        <end position="660"/>
    </location>
</feature>
<feature type="transmembrane region" description="Helical" evidence="1">
    <location>
        <begin position="460"/>
        <end position="480"/>
    </location>
</feature>
<keyword evidence="1" id="KW-0812">Transmembrane</keyword>
<keyword evidence="3" id="KW-1185">Reference proteome</keyword>
<feature type="transmembrane region" description="Helical" evidence="1">
    <location>
        <begin position="522"/>
        <end position="540"/>
    </location>
</feature>
<feature type="transmembrane region" description="Helical" evidence="1">
    <location>
        <begin position="607"/>
        <end position="631"/>
    </location>
</feature>
<feature type="transmembrane region" description="Helical" evidence="1">
    <location>
        <begin position="495"/>
        <end position="515"/>
    </location>
</feature>
<gene>
    <name evidence="2" type="ORF">JOF56_010969</name>
</gene>
<feature type="transmembrane region" description="Helical" evidence="1">
    <location>
        <begin position="310"/>
        <end position="327"/>
    </location>
</feature>
<feature type="transmembrane region" description="Helical" evidence="1">
    <location>
        <begin position="24"/>
        <end position="45"/>
    </location>
</feature>
<feature type="transmembrane region" description="Helical" evidence="1">
    <location>
        <begin position="51"/>
        <end position="71"/>
    </location>
</feature>
<feature type="transmembrane region" description="Helical" evidence="1">
    <location>
        <begin position="279"/>
        <end position="298"/>
    </location>
</feature>
<organism evidence="2 3">
    <name type="scientific">Kibdelosporangium banguiense</name>
    <dbReference type="NCBI Taxonomy" id="1365924"/>
    <lineage>
        <taxon>Bacteria</taxon>
        <taxon>Bacillati</taxon>
        <taxon>Actinomycetota</taxon>
        <taxon>Actinomycetes</taxon>
        <taxon>Pseudonocardiales</taxon>
        <taxon>Pseudonocardiaceae</taxon>
        <taxon>Kibdelosporangium</taxon>
    </lineage>
</organism>
<keyword evidence="1" id="KW-1133">Transmembrane helix</keyword>
<feature type="transmembrane region" description="Helical" evidence="1">
    <location>
        <begin position="177"/>
        <end position="196"/>
    </location>
</feature>
<accession>A0ABS4U1Q9</accession>